<keyword evidence="2 6" id="KW-1003">Cell membrane</keyword>
<reference evidence="8 9" key="1">
    <citation type="submission" date="2022-04" db="EMBL/GenBank/DDBJ databases">
        <title>Genome sequence of C. roseum typestrain.</title>
        <authorList>
            <person name="Poehlein A."/>
            <person name="Schoch T."/>
            <person name="Duerre P."/>
            <person name="Daniel R."/>
        </authorList>
    </citation>
    <scope>NUCLEOTIDE SEQUENCE [LARGE SCALE GENOMIC DNA]</scope>
    <source>
        <strain evidence="8 9">DSM 7320</strain>
    </source>
</reference>
<feature type="transmembrane region" description="Helical" evidence="6">
    <location>
        <begin position="617"/>
        <end position="637"/>
    </location>
</feature>
<dbReference type="PANTHER" id="PTHR46795:SF3">
    <property type="entry name" value="ABC TRANSPORTER PERMEASE"/>
    <property type="match status" value="1"/>
</dbReference>
<feature type="transmembrane region" description="Helical" evidence="6">
    <location>
        <begin position="113"/>
        <end position="142"/>
    </location>
</feature>
<feature type="domain" description="ABC3 transporter permease C-terminal" evidence="7">
    <location>
        <begin position="66"/>
        <end position="171"/>
    </location>
</feature>
<feature type="transmembrane region" description="Helical" evidence="6">
    <location>
        <begin position="586"/>
        <end position="605"/>
    </location>
</feature>
<evidence type="ECO:0000256" key="6">
    <source>
        <dbReference type="PIRNR" id="PIRNR018968"/>
    </source>
</evidence>
<keyword evidence="9" id="KW-1185">Reference proteome</keyword>
<organism evidence="8 9">
    <name type="scientific">Clostridium felsineum</name>
    <dbReference type="NCBI Taxonomy" id="36839"/>
    <lineage>
        <taxon>Bacteria</taxon>
        <taxon>Bacillati</taxon>
        <taxon>Bacillota</taxon>
        <taxon>Clostridia</taxon>
        <taxon>Eubacteriales</taxon>
        <taxon>Clostridiaceae</taxon>
        <taxon>Clostridium</taxon>
    </lineage>
</organism>
<dbReference type="GO" id="GO:0055085">
    <property type="term" value="P:transmembrane transport"/>
    <property type="evidence" value="ECO:0007669"/>
    <property type="project" value="UniProtKB-UniRule"/>
</dbReference>
<dbReference type="KEGG" id="crw:CROST_027240"/>
<sequence length="650" mass="74473">MTLYSIILKNIKGNLNKFIMYYLSNVFVVMVFFIFANFILNPNVKSIKTMGQMGAVTTEVMYGCEIIILIFTLVFTKYSVSSFLKSREKEFGLLSMFGLTKKEIRRYVMAENLIVALLSILTGLLLGILFSKLFFMAVSVILHLNSELPLLISIKAVVLTVICFLILFQGTEAVVSFKIKSNNIIELLKGERKADPIPRFSKKKAIGAIILIVAGYVLAVVSYQIIIFTMFIILGLTVWGTYLLYSQFSVYFASKLQSNKKVFYRGINMITLAQIIYKLRDNAKILFTVSILSAVTLTASASVYSFQKTIEKEMFLNYPQDISFIENGEFSHEIISPAKVKDSLKNSDNVVENKVLLIKASVNETFKTSVSKYGSKNEKDFYIMKSSDYNRLASEEGKDLIDVEKNEAVIRSYNFDIKENEKSFDDNNYINLNINGKNIKYKLKQEIGGGIINEDKESTNTLILNDKDFKKLKENVKSNGLSVYYGYNVKYFEKSEKSIKKLKLEILKDVRDRFIVRTLRYSKSMQAMAVFFFIGTFISVLFFIATGSILYFKLFNEIQKDRREFVALKKLGVSIEEVRKIISRQCFIMFFLPFVIAFLHTAFAIKALSNILGTSLSGYLMLIVGIYLVLQTVYFNFARYMYTKQINNWV</sequence>
<dbReference type="AlphaFoldDB" id="A0A1S8LKU5"/>
<feature type="transmembrane region" description="Helical" evidence="6">
    <location>
        <begin position="60"/>
        <end position="80"/>
    </location>
</feature>
<evidence type="ECO:0000256" key="4">
    <source>
        <dbReference type="ARBA" id="ARBA00022989"/>
    </source>
</evidence>
<keyword evidence="3 6" id="KW-0812">Transmembrane</keyword>
<dbReference type="Proteomes" id="UP000190951">
    <property type="component" value="Chromosome"/>
</dbReference>
<feature type="domain" description="ABC3 transporter permease C-terminal" evidence="7">
    <location>
        <begin position="537"/>
        <end position="629"/>
    </location>
</feature>
<dbReference type="InterPro" id="IPR027022">
    <property type="entry name" value="ABC_permease_BceB-typ"/>
</dbReference>
<name>A0A1S8LKU5_9CLOT</name>
<keyword evidence="6" id="KW-0813">Transport</keyword>
<dbReference type="PANTHER" id="PTHR46795">
    <property type="entry name" value="ABC TRANSPORTER PERMEASE-RELATED-RELATED"/>
    <property type="match status" value="1"/>
</dbReference>
<keyword evidence="4 6" id="KW-1133">Transmembrane helix</keyword>
<feature type="transmembrane region" description="Helical" evidence="6">
    <location>
        <begin position="21"/>
        <end position="40"/>
    </location>
</feature>
<dbReference type="InterPro" id="IPR052536">
    <property type="entry name" value="ABC-4_Integral_Memb_Prot"/>
</dbReference>
<keyword evidence="5 6" id="KW-0472">Membrane</keyword>
<dbReference type="GO" id="GO:0005886">
    <property type="term" value="C:plasma membrane"/>
    <property type="evidence" value="ECO:0007669"/>
    <property type="project" value="UniProtKB-SubCell"/>
</dbReference>
<dbReference type="PIRSF" id="PIRSF018968">
    <property type="entry name" value="ABC_permease_BceB"/>
    <property type="match status" value="1"/>
</dbReference>
<protein>
    <submittedName>
        <fullName evidence="8">ABC transporter permease protein YxdM</fullName>
    </submittedName>
</protein>
<gene>
    <name evidence="8" type="primary">yxdM_2</name>
    <name evidence="8" type="ORF">CROST_027240</name>
</gene>
<feature type="transmembrane region" description="Helical" evidence="6">
    <location>
        <begin position="286"/>
        <end position="306"/>
    </location>
</feature>
<evidence type="ECO:0000256" key="2">
    <source>
        <dbReference type="ARBA" id="ARBA00022475"/>
    </source>
</evidence>
<feature type="transmembrane region" description="Helical" evidence="6">
    <location>
        <begin position="209"/>
        <end position="242"/>
    </location>
</feature>
<accession>A0A1S8LKU5</accession>
<comment type="similarity">
    <text evidence="6">Belongs to the ABC-4 integral membrane protein family.</text>
</comment>
<dbReference type="RefSeq" id="WP_077834241.1">
    <property type="nucleotide sequence ID" value="NZ_CP096983.1"/>
</dbReference>
<feature type="transmembrane region" description="Helical" evidence="6">
    <location>
        <begin position="527"/>
        <end position="552"/>
    </location>
</feature>
<evidence type="ECO:0000256" key="3">
    <source>
        <dbReference type="ARBA" id="ARBA00022692"/>
    </source>
</evidence>
<feature type="transmembrane region" description="Helical" evidence="6">
    <location>
        <begin position="148"/>
        <end position="168"/>
    </location>
</feature>
<evidence type="ECO:0000256" key="1">
    <source>
        <dbReference type="ARBA" id="ARBA00004651"/>
    </source>
</evidence>
<evidence type="ECO:0000256" key="5">
    <source>
        <dbReference type="ARBA" id="ARBA00023136"/>
    </source>
</evidence>
<evidence type="ECO:0000313" key="9">
    <source>
        <dbReference type="Proteomes" id="UP000190951"/>
    </source>
</evidence>
<dbReference type="STRING" id="84029.CROST_05230"/>
<dbReference type="Pfam" id="PF02687">
    <property type="entry name" value="FtsX"/>
    <property type="match status" value="2"/>
</dbReference>
<comment type="subcellular location">
    <subcellularLocation>
        <location evidence="1 6">Cell membrane</location>
        <topology evidence="1 6">Multi-pass membrane protein</topology>
    </subcellularLocation>
</comment>
<evidence type="ECO:0000259" key="7">
    <source>
        <dbReference type="Pfam" id="PF02687"/>
    </source>
</evidence>
<dbReference type="EMBL" id="CP096983">
    <property type="protein sequence ID" value="URZ12007.1"/>
    <property type="molecule type" value="Genomic_DNA"/>
</dbReference>
<dbReference type="InterPro" id="IPR003838">
    <property type="entry name" value="ABC3_permease_C"/>
</dbReference>
<proteinExistence type="inferred from homology"/>
<evidence type="ECO:0000313" key="8">
    <source>
        <dbReference type="EMBL" id="URZ12007.1"/>
    </source>
</evidence>